<dbReference type="InterPro" id="IPR015943">
    <property type="entry name" value="WD40/YVTN_repeat-like_dom_sf"/>
</dbReference>
<dbReference type="InterPro" id="IPR013320">
    <property type="entry name" value="ConA-like_dom_sf"/>
</dbReference>
<dbReference type="SUPFAM" id="SSF50998">
    <property type="entry name" value="Quinoprotein alcohol dehydrogenase-like"/>
    <property type="match status" value="1"/>
</dbReference>
<dbReference type="KEGG" id="lcre:Pla8534_20740"/>
<dbReference type="Gene3D" id="2.60.120.200">
    <property type="match status" value="1"/>
</dbReference>
<feature type="chain" id="PRO_5021986633" evidence="1">
    <location>
        <begin position="32"/>
        <end position="693"/>
    </location>
</feature>
<evidence type="ECO:0000313" key="4">
    <source>
        <dbReference type="Proteomes" id="UP000317648"/>
    </source>
</evidence>
<dbReference type="RefSeq" id="WP_145052439.1">
    <property type="nucleotide sequence ID" value="NZ_CP036433.1"/>
</dbReference>
<dbReference type="EMBL" id="CP036433">
    <property type="protein sequence ID" value="QDU94285.1"/>
    <property type="molecule type" value="Genomic_DNA"/>
</dbReference>
<feature type="domain" description="Pyrrolo-quinoline quinone repeat" evidence="2">
    <location>
        <begin position="140"/>
        <end position="356"/>
    </location>
</feature>
<feature type="signal peptide" evidence="1">
    <location>
        <begin position="1"/>
        <end position="31"/>
    </location>
</feature>
<name>A0A518DR21_9BACT</name>
<dbReference type="Pfam" id="PF13360">
    <property type="entry name" value="PQQ_2"/>
    <property type="match status" value="2"/>
</dbReference>
<sequence precursor="true">MRARRDLLPPVGQLLLPLLASLLLSPQTAAAADWPHWRGPDRNDHVSAVSGFADGGWLSGDPAWRKSLPVGSGSCVIGRDRLYSLGWSNGKEVLSCLDAATGETLWTQSYAAPKFGRHAIGDQTMYGGPSASPEFDPATGGLYTLGADGELRCWNTNADGKLVWRWNLYDEYQVGRRPDVGRRSLRDYGYTTAPLVQGDAVIVEVGAKTGCLMAFHKLTGKRLWASQSRDEAGHTGGVVPITVAGVPCAAVLTLRNLLVVRLDEGHAGETVALFPWATDYANNIPTPAVQGDSLLITSSYNHGQIVKLKITLQGAKEIWRADAASGVCSPVIHQGHVYWAWRGVHCLDWETGRICWEGGRVGAPGSCIVTGDDRLLIWSDNGQLSLVETASRSPDKYLELATLKSGFREDAWPHLVLANGRLYCQDRDGHLHCYPLPGATAEPPPRNLGADNPGPVRPQPEPEVPVLLESWPGSRGYLFAWQAGQGAEKLDQPGEKLAELRWQARGKASFDEAGVMQLEGGSFLLPAVDAMLLERCRQANALSLELVLTSDTDRQQGPARIVSFSTDGYHRNFSLTQENRRLSLRLRTPRTGENGLSPATDLVDLPAGQQAHLLVACRDGEVVCYLNGQVVKQSDKVQGDFSNWSPQHFLVGGEWEDDSRRQWRGQIERLAVHARFIEKAEAEQRSRLATGRE</sequence>
<dbReference type="InterPro" id="IPR011047">
    <property type="entry name" value="Quinoprotein_ADH-like_sf"/>
</dbReference>
<gene>
    <name evidence="3" type="primary">bamB_2</name>
    <name evidence="3" type="ORF">Pla8534_20740</name>
</gene>
<organism evidence="3 4">
    <name type="scientific">Lignipirellula cremea</name>
    <dbReference type="NCBI Taxonomy" id="2528010"/>
    <lineage>
        <taxon>Bacteria</taxon>
        <taxon>Pseudomonadati</taxon>
        <taxon>Planctomycetota</taxon>
        <taxon>Planctomycetia</taxon>
        <taxon>Pirellulales</taxon>
        <taxon>Pirellulaceae</taxon>
        <taxon>Lignipirellula</taxon>
    </lineage>
</organism>
<dbReference type="SUPFAM" id="SSF49899">
    <property type="entry name" value="Concanavalin A-like lectins/glucanases"/>
    <property type="match status" value="1"/>
</dbReference>
<dbReference type="Proteomes" id="UP000317648">
    <property type="component" value="Chromosome"/>
</dbReference>
<feature type="domain" description="Pyrrolo-quinoline quinone repeat" evidence="2">
    <location>
        <begin position="59"/>
        <end position="113"/>
    </location>
</feature>
<proteinExistence type="predicted"/>
<reference evidence="3 4" key="1">
    <citation type="submission" date="2019-02" db="EMBL/GenBank/DDBJ databases">
        <title>Deep-cultivation of Planctomycetes and their phenomic and genomic characterization uncovers novel biology.</title>
        <authorList>
            <person name="Wiegand S."/>
            <person name="Jogler M."/>
            <person name="Boedeker C."/>
            <person name="Pinto D."/>
            <person name="Vollmers J."/>
            <person name="Rivas-Marin E."/>
            <person name="Kohn T."/>
            <person name="Peeters S.H."/>
            <person name="Heuer A."/>
            <person name="Rast P."/>
            <person name="Oberbeckmann S."/>
            <person name="Bunk B."/>
            <person name="Jeske O."/>
            <person name="Meyerdierks A."/>
            <person name="Storesund J.E."/>
            <person name="Kallscheuer N."/>
            <person name="Luecker S."/>
            <person name="Lage O.M."/>
            <person name="Pohl T."/>
            <person name="Merkel B.J."/>
            <person name="Hornburger P."/>
            <person name="Mueller R.-W."/>
            <person name="Bruemmer F."/>
            <person name="Labrenz M."/>
            <person name="Spormann A.M."/>
            <person name="Op den Camp H."/>
            <person name="Overmann J."/>
            <person name="Amann R."/>
            <person name="Jetten M.S.M."/>
            <person name="Mascher T."/>
            <person name="Medema M.H."/>
            <person name="Devos D.P."/>
            <person name="Kaster A.-K."/>
            <person name="Ovreas L."/>
            <person name="Rohde M."/>
            <person name="Galperin M.Y."/>
            <person name="Jogler C."/>
        </authorList>
    </citation>
    <scope>NUCLEOTIDE SEQUENCE [LARGE SCALE GENOMIC DNA]</scope>
    <source>
        <strain evidence="3 4">Pla85_3_4</strain>
    </source>
</reference>
<dbReference type="AlphaFoldDB" id="A0A518DR21"/>
<dbReference type="InterPro" id="IPR002372">
    <property type="entry name" value="PQQ_rpt_dom"/>
</dbReference>
<dbReference type="OrthoDB" id="232473at2"/>
<dbReference type="Pfam" id="PF13385">
    <property type="entry name" value="Laminin_G_3"/>
    <property type="match status" value="1"/>
</dbReference>
<dbReference type="Gene3D" id="2.130.10.10">
    <property type="entry name" value="YVTN repeat-like/Quinoprotein amine dehydrogenase"/>
    <property type="match status" value="1"/>
</dbReference>
<keyword evidence="4" id="KW-1185">Reference proteome</keyword>
<evidence type="ECO:0000259" key="2">
    <source>
        <dbReference type="Pfam" id="PF13360"/>
    </source>
</evidence>
<dbReference type="PANTHER" id="PTHR34512:SF30">
    <property type="entry name" value="OUTER MEMBRANE PROTEIN ASSEMBLY FACTOR BAMB"/>
    <property type="match status" value="1"/>
</dbReference>
<keyword evidence="1" id="KW-0732">Signal</keyword>
<evidence type="ECO:0000256" key="1">
    <source>
        <dbReference type="SAM" id="SignalP"/>
    </source>
</evidence>
<evidence type="ECO:0000313" key="3">
    <source>
        <dbReference type="EMBL" id="QDU94285.1"/>
    </source>
</evidence>
<accession>A0A518DR21</accession>
<protein>
    <submittedName>
        <fullName evidence="3">Outer membrane protein assembly factor BamB</fullName>
    </submittedName>
</protein>
<dbReference type="PANTHER" id="PTHR34512">
    <property type="entry name" value="CELL SURFACE PROTEIN"/>
    <property type="match status" value="1"/>
</dbReference>